<accession>A0ABR2MCR5</accession>
<comment type="caution">
    <text evidence="1">The sequence shown here is derived from an EMBL/GenBank/DDBJ whole genome shotgun (WGS) entry which is preliminary data.</text>
</comment>
<dbReference type="Proteomes" id="UP001412067">
    <property type="component" value="Unassembled WGS sequence"/>
</dbReference>
<evidence type="ECO:0000313" key="2">
    <source>
        <dbReference type="Proteomes" id="UP001412067"/>
    </source>
</evidence>
<protein>
    <submittedName>
        <fullName evidence="1">Uncharacterized protein</fullName>
    </submittedName>
</protein>
<proteinExistence type="predicted"/>
<gene>
    <name evidence="1" type="ORF">KSP40_PGU019191</name>
</gene>
<evidence type="ECO:0000313" key="1">
    <source>
        <dbReference type="EMBL" id="KAK8961672.1"/>
    </source>
</evidence>
<organism evidence="1 2">
    <name type="scientific">Platanthera guangdongensis</name>
    <dbReference type="NCBI Taxonomy" id="2320717"/>
    <lineage>
        <taxon>Eukaryota</taxon>
        <taxon>Viridiplantae</taxon>
        <taxon>Streptophyta</taxon>
        <taxon>Embryophyta</taxon>
        <taxon>Tracheophyta</taxon>
        <taxon>Spermatophyta</taxon>
        <taxon>Magnoliopsida</taxon>
        <taxon>Liliopsida</taxon>
        <taxon>Asparagales</taxon>
        <taxon>Orchidaceae</taxon>
        <taxon>Orchidoideae</taxon>
        <taxon>Orchideae</taxon>
        <taxon>Orchidinae</taxon>
        <taxon>Platanthera</taxon>
    </lineage>
</organism>
<dbReference type="EMBL" id="JBBWWR010000009">
    <property type="protein sequence ID" value="KAK8961672.1"/>
    <property type="molecule type" value="Genomic_DNA"/>
</dbReference>
<name>A0ABR2MCR5_9ASPA</name>
<keyword evidence="2" id="KW-1185">Reference proteome</keyword>
<sequence length="101" mass="11892">MRRRDRRDRGWVSISTGPTETWPLKRMEYGERAFHEHDSKVEPNTHVQLKSLSPVRSEGQPHDISLFLHVKSDLQVTNQDKIKILNILLQSLSIFPKLYTR</sequence>
<reference evidence="1 2" key="1">
    <citation type="journal article" date="2022" name="Nat. Plants">
        <title>Genomes of leafy and leafless Platanthera orchids illuminate the evolution of mycoheterotrophy.</title>
        <authorList>
            <person name="Li M.H."/>
            <person name="Liu K.W."/>
            <person name="Li Z."/>
            <person name="Lu H.C."/>
            <person name="Ye Q.L."/>
            <person name="Zhang D."/>
            <person name="Wang J.Y."/>
            <person name="Li Y.F."/>
            <person name="Zhong Z.M."/>
            <person name="Liu X."/>
            <person name="Yu X."/>
            <person name="Liu D.K."/>
            <person name="Tu X.D."/>
            <person name="Liu B."/>
            <person name="Hao Y."/>
            <person name="Liao X.Y."/>
            <person name="Jiang Y.T."/>
            <person name="Sun W.H."/>
            <person name="Chen J."/>
            <person name="Chen Y.Q."/>
            <person name="Ai Y."/>
            <person name="Zhai J.W."/>
            <person name="Wu S.S."/>
            <person name="Zhou Z."/>
            <person name="Hsiao Y.Y."/>
            <person name="Wu W.L."/>
            <person name="Chen Y.Y."/>
            <person name="Lin Y.F."/>
            <person name="Hsu J.L."/>
            <person name="Li C.Y."/>
            <person name="Wang Z.W."/>
            <person name="Zhao X."/>
            <person name="Zhong W.Y."/>
            <person name="Ma X.K."/>
            <person name="Ma L."/>
            <person name="Huang J."/>
            <person name="Chen G.Z."/>
            <person name="Huang M.Z."/>
            <person name="Huang L."/>
            <person name="Peng D.H."/>
            <person name="Luo Y.B."/>
            <person name="Zou S.Q."/>
            <person name="Chen S.P."/>
            <person name="Lan S."/>
            <person name="Tsai W.C."/>
            <person name="Van de Peer Y."/>
            <person name="Liu Z.J."/>
        </authorList>
    </citation>
    <scope>NUCLEOTIDE SEQUENCE [LARGE SCALE GENOMIC DNA]</scope>
    <source>
        <strain evidence="1">Lor288</strain>
    </source>
</reference>